<dbReference type="HOGENOM" id="CLU_1795149_0_0_11"/>
<evidence type="ECO:0000313" key="3">
    <source>
        <dbReference type="Proteomes" id="UP000006415"/>
    </source>
</evidence>
<evidence type="ECO:0008006" key="4">
    <source>
        <dbReference type="Google" id="ProtNLM"/>
    </source>
</evidence>
<dbReference type="STRING" id="857290.HMPREF9156_01088"/>
<gene>
    <name evidence="2" type="ORF">HMPREF9156_01088</name>
</gene>
<protein>
    <recommendedName>
        <fullName evidence="4">Flagellar FliJ protein</fullName>
    </recommendedName>
</protein>
<organism evidence="2 3">
    <name type="scientific">Scardovia wiggsiae F0424</name>
    <dbReference type="NCBI Taxonomy" id="857290"/>
    <lineage>
        <taxon>Bacteria</taxon>
        <taxon>Bacillati</taxon>
        <taxon>Actinomycetota</taxon>
        <taxon>Actinomycetes</taxon>
        <taxon>Bifidobacteriales</taxon>
        <taxon>Bifidobacteriaceae</taxon>
        <taxon>Scardovia</taxon>
    </lineage>
</organism>
<keyword evidence="3" id="KW-1185">Reference proteome</keyword>
<evidence type="ECO:0000313" key="2">
    <source>
        <dbReference type="EMBL" id="EJD64593.1"/>
    </source>
</evidence>
<dbReference type="Proteomes" id="UP000006415">
    <property type="component" value="Unassembled WGS sequence"/>
</dbReference>
<evidence type="ECO:0000256" key="1">
    <source>
        <dbReference type="SAM" id="Coils"/>
    </source>
</evidence>
<dbReference type="RefSeq" id="WP_007148151.1">
    <property type="nucleotide sequence ID" value="NZ_AKCI01000001.1"/>
</dbReference>
<keyword evidence="1" id="KW-0175">Coiled coil</keyword>
<sequence>MDSSDYANIRSQSQFDSAYADISRELRARRDALEEQRSAVISEYSRMEEKWLEANSCVADTVRFVNELAAEGLIDEYFSGEAGLLESQRCAAFSELDDMAYARDCALREIDETYEAFERESIHRIHELDEAYGRFRKERYKGRR</sequence>
<dbReference type="EMBL" id="AGZS01000006">
    <property type="protein sequence ID" value="EJD64593.1"/>
    <property type="molecule type" value="Genomic_DNA"/>
</dbReference>
<proteinExistence type="predicted"/>
<dbReference type="AlphaFoldDB" id="J0DEA3"/>
<name>J0DEA3_9BIFI</name>
<reference evidence="2 3" key="1">
    <citation type="submission" date="2012-01" db="EMBL/GenBank/DDBJ databases">
        <title>The Genome Sequence of Scardovia wiggsiae F0424.</title>
        <authorList>
            <consortium name="The Broad Institute Genome Sequencing Platform"/>
            <person name="Earl A."/>
            <person name="Ward D."/>
            <person name="Feldgarden M."/>
            <person name="Gevers D."/>
            <person name="Izard J."/>
            <person name="Ganesan A."/>
            <person name="Baranova O.V."/>
            <person name="Blanton J.M."/>
            <person name="Tanner A.C."/>
            <person name="Mathney J."/>
            <person name="Dewhirst F.E."/>
            <person name="Young S.K."/>
            <person name="Zeng Q."/>
            <person name="Gargeya S."/>
            <person name="Fitzgerald M."/>
            <person name="Haas B."/>
            <person name="Abouelleil A."/>
            <person name="Alvarado L."/>
            <person name="Arachchi H.M."/>
            <person name="Berlin A."/>
            <person name="Chapman S.B."/>
            <person name="Gearin G."/>
            <person name="Goldberg J."/>
            <person name="Griggs A."/>
            <person name="Gujja S."/>
            <person name="Hansen M."/>
            <person name="Heiman D."/>
            <person name="Howarth C."/>
            <person name="Larimer J."/>
            <person name="Lui A."/>
            <person name="MacDonald P.J.P."/>
            <person name="McCowen C."/>
            <person name="Montmayeur A."/>
            <person name="Murphy C."/>
            <person name="Neiman D."/>
            <person name="Pearson M."/>
            <person name="Priest M."/>
            <person name="Roberts A."/>
            <person name="Saif S."/>
            <person name="Shea T."/>
            <person name="Sisk P."/>
            <person name="Stolte C."/>
            <person name="Sykes S."/>
            <person name="Wortman J."/>
            <person name="Nusbaum C."/>
            <person name="Birren B."/>
        </authorList>
    </citation>
    <scope>NUCLEOTIDE SEQUENCE [LARGE SCALE GENOMIC DNA]</scope>
    <source>
        <strain evidence="2 3">F0424</strain>
    </source>
</reference>
<accession>J0DEA3</accession>
<feature type="coiled-coil region" evidence="1">
    <location>
        <begin position="23"/>
        <end position="50"/>
    </location>
</feature>
<comment type="caution">
    <text evidence="2">The sequence shown here is derived from an EMBL/GenBank/DDBJ whole genome shotgun (WGS) entry which is preliminary data.</text>
</comment>